<reference evidence="2 3" key="1">
    <citation type="submission" date="2018-05" db="EMBL/GenBank/DDBJ databases">
        <title>Flavobacterium sp. strain IMCC34758, incomplete genome.</title>
        <authorList>
            <person name="Joung Y."/>
        </authorList>
    </citation>
    <scope>NUCLEOTIDE SEQUENCE [LARGE SCALE GENOMIC DNA]</scope>
    <source>
        <strain evidence="2 3">IMCC34758</strain>
    </source>
</reference>
<dbReference type="Proteomes" id="UP000247681">
    <property type="component" value="Unassembled WGS sequence"/>
</dbReference>
<dbReference type="EMBL" id="QJHL01000005">
    <property type="protein sequence ID" value="PXY43583.1"/>
    <property type="molecule type" value="Genomic_DNA"/>
</dbReference>
<comment type="caution">
    <text evidence="2">The sequence shown here is derived from an EMBL/GenBank/DDBJ whole genome shotgun (WGS) entry which is preliminary data.</text>
</comment>
<dbReference type="AlphaFoldDB" id="A0A2V4C0B6"/>
<evidence type="ECO:0000313" key="3">
    <source>
        <dbReference type="Proteomes" id="UP000247681"/>
    </source>
</evidence>
<dbReference type="SUPFAM" id="SSF54427">
    <property type="entry name" value="NTF2-like"/>
    <property type="match status" value="1"/>
</dbReference>
<protein>
    <submittedName>
        <fullName evidence="2">DUF4440 domain-containing protein</fullName>
    </submittedName>
</protein>
<dbReference type="OrthoDB" id="121974at2"/>
<gene>
    <name evidence="2" type="ORF">DMB68_18525</name>
</gene>
<keyword evidence="3" id="KW-1185">Reference proteome</keyword>
<proteinExistence type="predicted"/>
<dbReference type="Gene3D" id="3.10.450.50">
    <property type="match status" value="1"/>
</dbReference>
<evidence type="ECO:0000313" key="2">
    <source>
        <dbReference type="EMBL" id="PXY43583.1"/>
    </source>
</evidence>
<sequence>METQIIELEKKYWQGMENHNYEVVKELTRFPCIIAGKHGVQNVDEASFKKMFESGEGAKIKVINISGTETQMIGENAAVIAYLIELGIAGDEQKPPMKCACTSTWVKENENWVCVLHTEVELSQQ</sequence>
<dbReference type="InterPro" id="IPR027843">
    <property type="entry name" value="DUF4440"/>
</dbReference>
<dbReference type="Pfam" id="PF14534">
    <property type="entry name" value="DUF4440"/>
    <property type="match status" value="1"/>
</dbReference>
<accession>A0A2V4C0B6</accession>
<feature type="domain" description="DUF4440" evidence="1">
    <location>
        <begin position="5"/>
        <end position="113"/>
    </location>
</feature>
<evidence type="ECO:0000259" key="1">
    <source>
        <dbReference type="Pfam" id="PF14534"/>
    </source>
</evidence>
<name>A0A2V4C0B6_9FLAO</name>
<dbReference type="RefSeq" id="WP_110348126.1">
    <property type="nucleotide sequence ID" value="NZ_QJHL01000005.1"/>
</dbReference>
<organism evidence="2 3">
    <name type="scientific">Flavobacterium hydrophilum</name>
    <dbReference type="NCBI Taxonomy" id="2211445"/>
    <lineage>
        <taxon>Bacteria</taxon>
        <taxon>Pseudomonadati</taxon>
        <taxon>Bacteroidota</taxon>
        <taxon>Flavobacteriia</taxon>
        <taxon>Flavobacteriales</taxon>
        <taxon>Flavobacteriaceae</taxon>
        <taxon>Flavobacterium</taxon>
    </lineage>
</organism>
<dbReference type="InterPro" id="IPR032710">
    <property type="entry name" value="NTF2-like_dom_sf"/>
</dbReference>